<dbReference type="GO" id="GO:0016899">
    <property type="term" value="F:oxidoreductase activity, acting on the CH-OH group of donors, oxygen as acceptor"/>
    <property type="evidence" value="ECO:0007669"/>
    <property type="project" value="InterPro"/>
</dbReference>
<dbReference type="Gene3D" id="3.30.465.10">
    <property type="match status" value="1"/>
</dbReference>
<evidence type="ECO:0000313" key="7">
    <source>
        <dbReference type="Proteomes" id="UP000663829"/>
    </source>
</evidence>
<dbReference type="Proteomes" id="UP000663829">
    <property type="component" value="Unassembled WGS sequence"/>
</dbReference>
<sequence length="1296" mass="153392">YIIYFVYSYIYNYPSYLLNLWLLNPWLTSVIVTMCLIGLPKFIYYGKKMYPVIKQIIVSILKPQTLISIPLYVFIISFLFHFLPVFKQQQKQIINITVENITISTTSYVNYLTEIINGLNQYCIMSIFSCILFGFGIYSIITSSWLKFIRHRLVSLFNILKNIFSYISMSCQLPLSFTFILLLNNLYQLFPTVIYMGTQTFAFVYYHLFWLILILICTATIWLKPKERFKFDNSGEIYVDDISRLNSTRIKAIFYPRTINDLQYIVSKAKHNGRHISLRGQAHTMGGQTLPLNHDDYIIDLKYMNYVEYNVETETVLVETGATWAHVIKKLNYYGRSPVVLQSYCTFSIGGTISVNGHGITCDTAMYDSILNMEFIDANGKLKQCNLSTNKELFSLLIGGYGLFGIITKVTLKTVSNIKTTMEFIRLDAKQFPTYYEQFLNDKTIEIKFARVDIVHPNNILMFIFRRKLTTSGTIANLEDEARVMNPGQQLIYTWISQSLLFRRIRFAFENILQRPVDLVLSDDRNTIMYESAKPMALLYQPCNILDDTFLLQEYFIPTVKFDYWYENLQKIIRKNYDQLFLLNLTIRFVKKDNLTFLAYTKENDCFAFVFYFRIKRNEFGDNQAHLINQKLINLAFECNGTFYLPYRQHYTDKQLKHAYPMIDSFFIKKIYYDPMQIFSNSWYQTYGQHYIDQAAEHVNEQHEKIIDSNELIKLEDEEFVIVEQRRNNSFEHVIVNDELRHKFRKFLRTEFNIESPPVLFNYVNRAVRNPSNKNDYDIYKELEIVLNTRQFMFLRRLYLYMKQIIQLKIQMNDILRQQLAIIKQLNISEQINDIVCIGDGGRNIKRLRSLLKMKGRTYILHDQQRLGDIIERSSIFPIGTFIPFNINAIEDVPIPSDSIDIINLYMGLHHIPQNKLKNFLNIVKRILRPGGLFFFREHNAYKKLIPLLDVAHSVFNVVTNVDFEQDKHEIRAFRTIEQWRSLFRESGFEDTLLYDEQIDDPTDDTMLVFRKPIILNHDQHQSQEQSIDKLIISEVKSPVSPESNCFRPCEWLTVRMVLLFGNYLYHTPFFYFPYIKYLSLYWSLCITETQLAMNQYGVNKALLSDGFMMNVCVGLILTIFFLQFAFFSFFLRLVVPKLKPEYEQLFVKISNEKENNFNFKNEIDERIEQVKLLNKGYYALRVPRHRPFGEIVEKLALYNKNVYFDLIFISNENGFIQVELNISKPDSLIWVKQQANINPIFEFKYPSDNQELSQTQIIIQLKIEHLFQFIRQCQLHDKSIKITQVYDYFGLKNTD</sequence>
<keyword evidence="2" id="KW-0274">FAD</keyword>
<evidence type="ECO:0000313" key="6">
    <source>
        <dbReference type="EMBL" id="CAF3839438.1"/>
    </source>
</evidence>
<comment type="caution">
    <text evidence="5">The sequence shown here is derived from an EMBL/GenBank/DDBJ whole genome shotgun (WGS) entry which is preliminary data.</text>
</comment>
<name>A0A814M169_9BILA</name>
<reference evidence="5" key="1">
    <citation type="submission" date="2021-02" db="EMBL/GenBank/DDBJ databases">
        <authorList>
            <person name="Nowell W R."/>
        </authorList>
    </citation>
    <scope>NUCLEOTIDE SEQUENCE</scope>
</reference>
<evidence type="ECO:0000256" key="2">
    <source>
        <dbReference type="ARBA" id="ARBA00022827"/>
    </source>
</evidence>
<dbReference type="Proteomes" id="UP000681722">
    <property type="component" value="Unassembled WGS sequence"/>
</dbReference>
<dbReference type="SUPFAM" id="SSF53335">
    <property type="entry name" value="S-adenosyl-L-methionine-dependent methyltransferases"/>
    <property type="match status" value="1"/>
</dbReference>
<feature type="non-terminal residue" evidence="5">
    <location>
        <position position="1"/>
    </location>
</feature>
<dbReference type="OrthoDB" id="9996251at2759"/>
<feature type="transmembrane region" description="Helical" evidence="3">
    <location>
        <begin position="65"/>
        <end position="83"/>
    </location>
</feature>
<feature type="transmembrane region" description="Helical" evidence="3">
    <location>
        <begin position="393"/>
        <end position="412"/>
    </location>
</feature>
<dbReference type="InterPro" id="IPR016169">
    <property type="entry name" value="FAD-bd_PCMH_sub2"/>
</dbReference>
<dbReference type="SUPFAM" id="SSF56176">
    <property type="entry name" value="FAD-binding/transporter-associated domain-like"/>
    <property type="match status" value="1"/>
</dbReference>
<protein>
    <recommendedName>
        <fullName evidence="4">FAD-binding PCMH-type domain-containing protein</fullName>
    </recommendedName>
</protein>
<feature type="transmembrane region" description="Helical" evidence="3">
    <location>
        <begin position="163"/>
        <end position="183"/>
    </location>
</feature>
<keyword evidence="7" id="KW-1185">Reference proteome</keyword>
<keyword evidence="3" id="KW-1133">Transmembrane helix</keyword>
<dbReference type="InterPro" id="IPR016166">
    <property type="entry name" value="FAD-bd_PCMH"/>
</dbReference>
<evidence type="ECO:0000259" key="4">
    <source>
        <dbReference type="PROSITE" id="PS51387"/>
    </source>
</evidence>
<dbReference type="PANTHER" id="PTHR43762">
    <property type="entry name" value="L-GULONOLACTONE OXIDASE"/>
    <property type="match status" value="1"/>
</dbReference>
<dbReference type="Pfam" id="PF13489">
    <property type="entry name" value="Methyltransf_23"/>
    <property type="match status" value="1"/>
</dbReference>
<dbReference type="SUPFAM" id="SSF55103">
    <property type="entry name" value="FAD-linked oxidases, C-terminal domain"/>
    <property type="match status" value="1"/>
</dbReference>
<dbReference type="Pfam" id="PF01565">
    <property type="entry name" value="FAD_binding_4"/>
    <property type="match status" value="1"/>
</dbReference>
<dbReference type="Gene3D" id="3.40.50.150">
    <property type="entry name" value="Vaccinia Virus protein VP39"/>
    <property type="match status" value="1"/>
</dbReference>
<feature type="transmembrane region" description="Helical" evidence="3">
    <location>
        <begin position="119"/>
        <end position="142"/>
    </location>
</feature>
<feature type="transmembrane region" description="Helical" evidence="3">
    <location>
        <begin position="20"/>
        <end position="44"/>
    </location>
</feature>
<evidence type="ECO:0000256" key="3">
    <source>
        <dbReference type="SAM" id="Phobius"/>
    </source>
</evidence>
<evidence type="ECO:0000313" key="5">
    <source>
        <dbReference type="EMBL" id="CAF1072540.1"/>
    </source>
</evidence>
<feature type="domain" description="FAD-binding PCMH-type" evidence="4">
    <location>
        <begin position="245"/>
        <end position="417"/>
    </location>
</feature>
<dbReference type="PROSITE" id="PS51387">
    <property type="entry name" value="FAD_PCMH"/>
    <property type="match status" value="1"/>
</dbReference>
<feature type="transmembrane region" description="Helical" evidence="3">
    <location>
        <begin position="1108"/>
        <end position="1132"/>
    </location>
</feature>
<dbReference type="PANTHER" id="PTHR43762:SF1">
    <property type="entry name" value="D-ARABINONO-1,4-LACTONE OXIDASE"/>
    <property type="match status" value="1"/>
</dbReference>
<keyword evidence="3" id="KW-0472">Membrane</keyword>
<dbReference type="InterPro" id="IPR006094">
    <property type="entry name" value="Oxid_FAD_bind_N"/>
</dbReference>
<dbReference type="InterPro" id="IPR010031">
    <property type="entry name" value="FAD_lactone_oxidase-like"/>
</dbReference>
<dbReference type="InterPro" id="IPR036318">
    <property type="entry name" value="FAD-bd_PCMH-like_sf"/>
</dbReference>
<keyword evidence="1" id="KW-0285">Flavoprotein</keyword>
<accession>A0A814M169</accession>
<dbReference type="EMBL" id="CAJOBC010004751">
    <property type="protein sequence ID" value="CAF3839438.1"/>
    <property type="molecule type" value="Genomic_DNA"/>
</dbReference>
<dbReference type="EMBL" id="CAJNOQ010004752">
    <property type="protein sequence ID" value="CAF1072540.1"/>
    <property type="molecule type" value="Genomic_DNA"/>
</dbReference>
<feature type="transmembrane region" description="Helical" evidence="3">
    <location>
        <begin position="203"/>
        <end position="223"/>
    </location>
</feature>
<dbReference type="InterPro" id="IPR016164">
    <property type="entry name" value="FAD-linked_Oxase-like_C"/>
</dbReference>
<evidence type="ECO:0000256" key="1">
    <source>
        <dbReference type="ARBA" id="ARBA00022630"/>
    </source>
</evidence>
<organism evidence="5 7">
    <name type="scientific">Didymodactylos carnosus</name>
    <dbReference type="NCBI Taxonomy" id="1234261"/>
    <lineage>
        <taxon>Eukaryota</taxon>
        <taxon>Metazoa</taxon>
        <taxon>Spiralia</taxon>
        <taxon>Gnathifera</taxon>
        <taxon>Rotifera</taxon>
        <taxon>Eurotatoria</taxon>
        <taxon>Bdelloidea</taxon>
        <taxon>Philodinida</taxon>
        <taxon>Philodinidae</taxon>
        <taxon>Didymodactylos</taxon>
    </lineage>
</organism>
<dbReference type="GO" id="GO:0071949">
    <property type="term" value="F:FAD binding"/>
    <property type="evidence" value="ECO:0007669"/>
    <property type="project" value="InterPro"/>
</dbReference>
<proteinExistence type="predicted"/>
<dbReference type="InterPro" id="IPR029063">
    <property type="entry name" value="SAM-dependent_MTases_sf"/>
</dbReference>
<keyword evidence="3" id="KW-0812">Transmembrane</keyword>
<gene>
    <name evidence="5" type="ORF">GPM918_LOCUS17350</name>
    <name evidence="6" type="ORF">SRO942_LOCUS17346</name>
</gene>